<dbReference type="AlphaFoldDB" id="A0A643F4K3"/>
<comment type="caution">
    <text evidence="1">The sequence shown here is derived from an EMBL/GenBank/DDBJ whole genome shotgun (WGS) entry which is preliminary data.</text>
</comment>
<organism evidence="1 2">
    <name type="scientific">Ideonella dechloratans</name>
    <dbReference type="NCBI Taxonomy" id="36863"/>
    <lineage>
        <taxon>Bacteria</taxon>
        <taxon>Pseudomonadati</taxon>
        <taxon>Pseudomonadota</taxon>
        <taxon>Betaproteobacteria</taxon>
        <taxon>Burkholderiales</taxon>
        <taxon>Sphaerotilaceae</taxon>
        <taxon>Ideonella</taxon>
    </lineage>
</organism>
<keyword evidence="2" id="KW-1185">Reference proteome</keyword>
<gene>
    <name evidence="1" type="ORF">F7Q92_21125</name>
</gene>
<dbReference type="PANTHER" id="PTHR37463:SF1">
    <property type="entry name" value="DUF2256 DOMAIN-CONTAINING PROTEIN"/>
    <property type="match status" value="1"/>
</dbReference>
<dbReference type="Proteomes" id="UP000430120">
    <property type="component" value="Unassembled WGS sequence"/>
</dbReference>
<name>A0A643F4K3_IDEDE</name>
<dbReference type="RefSeq" id="WP_151126037.1">
    <property type="nucleotide sequence ID" value="NZ_CP088081.1"/>
</dbReference>
<protein>
    <submittedName>
        <fullName evidence="1">DUF2256 domain-containing protein</fullName>
    </submittedName>
</protein>
<evidence type="ECO:0000313" key="2">
    <source>
        <dbReference type="Proteomes" id="UP000430120"/>
    </source>
</evidence>
<dbReference type="InterPro" id="IPR017136">
    <property type="entry name" value="UCP037205"/>
</dbReference>
<dbReference type="PANTHER" id="PTHR37463">
    <property type="entry name" value="GSL3115 PROTEIN"/>
    <property type="match status" value="1"/>
</dbReference>
<reference evidence="1 2" key="1">
    <citation type="submission" date="2019-09" db="EMBL/GenBank/DDBJ databases">
        <title>Draft genome sequences of 48 bacterial type strains from the CCUG.</title>
        <authorList>
            <person name="Tunovic T."/>
            <person name="Pineiro-Iglesias B."/>
            <person name="Unosson C."/>
            <person name="Inganas E."/>
            <person name="Ohlen M."/>
            <person name="Cardew S."/>
            <person name="Jensie-Markopoulos S."/>
            <person name="Salva-Serra F."/>
            <person name="Jaen-Luchoro D."/>
            <person name="Karlsson R."/>
            <person name="Svensson-Stadler L."/>
            <person name="Chun J."/>
            <person name="Moore E."/>
        </authorList>
    </citation>
    <scope>NUCLEOTIDE SEQUENCE [LARGE SCALE GENOMIC DNA]</scope>
    <source>
        <strain evidence="1 2">CCUG 30977</strain>
    </source>
</reference>
<proteinExistence type="predicted"/>
<dbReference type="Pfam" id="PF10013">
    <property type="entry name" value="DUF2256"/>
    <property type="match status" value="1"/>
</dbReference>
<dbReference type="EMBL" id="VZPB01000105">
    <property type="protein sequence ID" value="KAB0572782.1"/>
    <property type="molecule type" value="Genomic_DNA"/>
</dbReference>
<accession>A0A643F4K3</accession>
<evidence type="ECO:0000313" key="1">
    <source>
        <dbReference type="EMBL" id="KAB0572782.1"/>
    </source>
</evidence>
<sequence>MKAPKVAGAVKGLKAALPVKPCQHCGRPMGWRKRWARCWDEVRHCSAACRRQAGRRGGGDG</sequence>